<evidence type="ECO:0000313" key="2">
    <source>
        <dbReference type="Proteomes" id="UP000527352"/>
    </source>
</evidence>
<gene>
    <name evidence="1" type="ORF">HGO26_05385</name>
</gene>
<dbReference type="RefSeq" id="WP_168823757.1">
    <property type="nucleotide sequence ID" value="NZ_JABAEB010000003.1"/>
</dbReference>
<dbReference type="EMBL" id="JABAEB010000003">
    <property type="protein sequence ID" value="NLQ22312.1"/>
    <property type="molecule type" value="Genomic_DNA"/>
</dbReference>
<reference evidence="1 2" key="1">
    <citation type="submission" date="2020-04" db="EMBL/GenBank/DDBJ databases">
        <title>The first description of lens atrophy caused by putative novel Shewanella sp. that is a new emerging pathogen for cultured rainbow trout?</title>
        <authorList>
            <person name="Saticioglu I.B."/>
            <person name="Duman M."/>
            <person name="Altun S."/>
        </authorList>
    </citation>
    <scope>NUCLEOTIDE SEQUENCE [LARGE SCALE GENOMIC DNA]</scope>
    <source>
        <strain evidence="1 2">S-1</strain>
    </source>
</reference>
<evidence type="ECO:0000313" key="1">
    <source>
        <dbReference type="EMBL" id="NLQ22312.1"/>
    </source>
</evidence>
<dbReference type="Proteomes" id="UP000527352">
    <property type="component" value="Unassembled WGS sequence"/>
</dbReference>
<keyword evidence="2" id="KW-1185">Reference proteome</keyword>
<organism evidence="1 2">
    <name type="scientific">Shewanella oncorhynchi</name>
    <dbReference type="NCBI Taxonomy" id="2726434"/>
    <lineage>
        <taxon>Bacteria</taxon>
        <taxon>Pseudomonadati</taxon>
        <taxon>Pseudomonadota</taxon>
        <taxon>Gammaproteobacteria</taxon>
        <taxon>Alteromonadales</taxon>
        <taxon>Shewanellaceae</taxon>
        <taxon>Shewanella</taxon>
    </lineage>
</organism>
<accession>A0ABX1KJE6</accession>
<proteinExistence type="predicted"/>
<name>A0ABX1KJE6_9GAMM</name>
<comment type="caution">
    <text evidence="1">The sequence shown here is derived from an EMBL/GenBank/DDBJ whole genome shotgun (WGS) entry which is preliminary data.</text>
</comment>
<protein>
    <submittedName>
        <fullName evidence="1">Uncharacterized protein</fullName>
    </submittedName>
</protein>
<sequence length="71" mass="8263">MATIKLTASEQKQISEILKRRANEIAGFSDDYRRKDDHYGSVEMALTREVERLRNLANRLNPPKPEDEEDC</sequence>